<name>A0A075IAD7_9ARCH</name>
<accession>A0A075IAD7</accession>
<organism evidence="1">
    <name type="scientific">uncultured marine thaumarchaeote SAT1000_53_A12</name>
    <dbReference type="NCBI Taxonomy" id="1456422"/>
    <lineage>
        <taxon>Archaea</taxon>
        <taxon>Nitrososphaerota</taxon>
        <taxon>environmental samples</taxon>
    </lineage>
</organism>
<reference evidence="1" key="1">
    <citation type="journal article" date="2014" name="Genome Biol. Evol.">
        <title>Pangenome evidence for extensive interdomain horizontal transfer affecting lineage core and shell genes in uncultured planktonic thaumarchaeota and euryarchaeota.</title>
        <authorList>
            <person name="Deschamps P."/>
            <person name="Zivanovic Y."/>
            <person name="Moreira D."/>
            <person name="Rodriguez-Valera F."/>
            <person name="Lopez-Garcia P."/>
        </authorList>
    </citation>
    <scope>NUCLEOTIDE SEQUENCE</scope>
</reference>
<sequence length="117" mass="13865">MKTEYNDQTLTSSRSESIVVLEETYQKKILSLIHKTMNTSEISTPELDDKSWNIESNDDFKYGHRIGFLFGIVIGDYMTTYDKFPPEDDLFEIRDILKSKIDEIKSSVLDHYFYYRQ</sequence>
<dbReference type="EMBL" id="KF901296">
    <property type="protein sequence ID" value="AIF25651.1"/>
    <property type="molecule type" value="Genomic_DNA"/>
</dbReference>
<protein>
    <submittedName>
        <fullName evidence="1">Uncharacterized protein</fullName>
    </submittedName>
</protein>
<proteinExistence type="predicted"/>
<evidence type="ECO:0000313" key="1">
    <source>
        <dbReference type="EMBL" id="AIF25651.1"/>
    </source>
</evidence>
<dbReference type="AlphaFoldDB" id="A0A075IAD7"/>